<dbReference type="Gene3D" id="3.30.2010.10">
    <property type="entry name" value="Metalloproteases ('zincins'), catalytic domain"/>
    <property type="match status" value="1"/>
</dbReference>
<keyword evidence="4 6" id="KW-0862">Zinc</keyword>
<keyword evidence="3 6" id="KW-0378">Hydrolase</keyword>
<reference evidence="8 9" key="1">
    <citation type="submission" date="2019-03" db="EMBL/GenBank/DDBJ databases">
        <title>Sequencing 23 genomes of Wallemia ichthyophaga.</title>
        <authorList>
            <person name="Gostincar C."/>
        </authorList>
    </citation>
    <scope>NUCLEOTIDE SEQUENCE [LARGE SCALE GENOMIC DNA]</scope>
    <source>
        <strain evidence="8 9">EXF-8621</strain>
    </source>
</reference>
<dbReference type="GO" id="GO:0004222">
    <property type="term" value="F:metalloendopeptidase activity"/>
    <property type="evidence" value="ECO:0007669"/>
    <property type="project" value="InterPro"/>
</dbReference>
<evidence type="ECO:0000313" key="8">
    <source>
        <dbReference type="EMBL" id="TIB15334.1"/>
    </source>
</evidence>
<dbReference type="Pfam" id="PF01435">
    <property type="entry name" value="Peptidase_M48"/>
    <property type="match status" value="1"/>
</dbReference>
<dbReference type="CDD" id="cd07331">
    <property type="entry name" value="M48C_Oma1_like"/>
    <property type="match status" value="1"/>
</dbReference>
<dbReference type="GO" id="GO:0006515">
    <property type="term" value="P:protein quality control for misfolded or incompletely synthesized proteins"/>
    <property type="evidence" value="ECO:0007669"/>
    <property type="project" value="TreeGrafter"/>
</dbReference>
<comment type="cofactor">
    <cofactor evidence="6">
        <name>Zn(2+)</name>
        <dbReference type="ChEBI" id="CHEBI:29105"/>
    </cofactor>
    <text evidence="6">Binds 1 zinc ion per subunit.</text>
</comment>
<dbReference type="InterPro" id="IPR001915">
    <property type="entry name" value="Peptidase_M48"/>
</dbReference>
<comment type="similarity">
    <text evidence="6">Belongs to the peptidase M48 family.</text>
</comment>
<dbReference type="Proteomes" id="UP000306954">
    <property type="component" value="Unassembled WGS sequence"/>
</dbReference>
<accession>A0A4T0I3Y4</accession>
<dbReference type="GO" id="GO:0034982">
    <property type="term" value="P:mitochondrial protein processing"/>
    <property type="evidence" value="ECO:0007669"/>
    <property type="project" value="TreeGrafter"/>
</dbReference>
<keyword evidence="1 6" id="KW-0645">Protease</keyword>
<name>A0A4T0I3Y4_WALIC</name>
<dbReference type="InterPro" id="IPR051156">
    <property type="entry name" value="Mito/Outer_Membr_Metalloprot"/>
</dbReference>
<dbReference type="EMBL" id="SPOF01000007">
    <property type="protein sequence ID" value="TIB15334.1"/>
    <property type="molecule type" value="Genomic_DNA"/>
</dbReference>
<evidence type="ECO:0000256" key="6">
    <source>
        <dbReference type="RuleBase" id="RU003983"/>
    </source>
</evidence>
<dbReference type="PANTHER" id="PTHR22726:SF1">
    <property type="entry name" value="METALLOENDOPEPTIDASE OMA1, MITOCHONDRIAL"/>
    <property type="match status" value="1"/>
</dbReference>
<evidence type="ECO:0000313" key="9">
    <source>
        <dbReference type="Proteomes" id="UP000306954"/>
    </source>
</evidence>
<evidence type="ECO:0000256" key="3">
    <source>
        <dbReference type="ARBA" id="ARBA00022801"/>
    </source>
</evidence>
<evidence type="ECO:0000259" key="7">
    <source>
        <dbReference type="Pfam" id="PF01435"/>
    </source>
</evidence>
<dbReference type="AlphaFoldDB" id="A0A4T0I3Y4"/>
<keyword evidence="2" id="KW-0479">Metal-binding</keyword>
<comment type="caution">
    <text evidence="8">The sequence shown here is derived from an EMBL/GenBank/DDBJ whole genome shotgun (WGS) entry which is preliminary data.</text>
</comment>
<dbReference type="PANTHER" id="PTHR22726">
    <property type="entry name" value="METALLOENDOPEPTIDASE OMA1"/>
    <property type="match status" value="1"/>
</dbReference>
<feature type="domain" description="Peptidase M48" evidence="7">
    <location>
        <begin position="89"/>
        <end position="268"/>
    </location>
</feature>
<dbReference type="GO" id="GO:0005743">
    <property type="term" value="C:mitochondrial inner membrane"/>
    <property type="evidence" value="ECO:0007669"/>
    <property type="project" value="TreeGrafter"/>
</dbReference>
<proteinExistence type="inferred from homology"/>
<evidence type="ECO:0000256" key="2">
    <source>
        <dbReference type="ARBA" id="ARBA00022723"/>
    </source>
</evidence>
<organism evidence="8 9">
    <name type="scientific">Wallemia ichthyophaga</name>
    <dbReference type="NCBI Taxonomy" id="245174"/>
    <lineage>
        <taxon>Eukaryota</taxon>
        <taxon>Fungi</taxon>
        <taxon>Dikarya</taxon>
        <taxon>Basidiomycota</taxon>
        <taxon>Wallemiomycotina</taxon>
        <taxon>Wallemiomycetes</taxon>
        <taxon>Wallemiales</taxon>
        <taxon>Wallemiaceae</taxon>
        <taxon>Wallemia</taxon>
    </lineage>
</organism>
<keyword evidence="5 6" id="KW-0482">Metalloprotease</keyword>
<protein>
    <recommendedName>
        <fullName evidence="7">Peptidase M48 domain-containing protein</fullName>
    </recommendedName>
</protein>
<evidence type="ECO:0000256" key="1">
    <source>
        <dbReference type="ARBA" id="ARBA00022670"/>
    </source>
</evidence>
<evidence type="ECO:0000256" key="4">
    <source>
        <dbReference type="ARBA" id="ARBA00022833"/>
    </source>
</evidence>
<gene>
    <name evidence="8" type="ORF">E3P90_00839</name>
</gene>
<sequence>MSFRRFPQYRRFRGGGSSRGQQHTLIASGLGVSAAGYYFYHLHPNAAGRYRFIDVSQQQEVRAGDEAFRKLLRQYSASILPSHHPTTVYVRDIAKRIIRASGALHPHTKEYNWQVYVVHSSTKNAMVLPGGKIFVFDGLLPITKTADGLANVIGHECAHQYLRHSGERMSFMKVFIGLAIALQAVGIDFGLSNALMKVVLELPNSRKAEYEADQVGMDVAARACFDPAEAVRVWQRMSQAESSGGSGGAMDFLSTHPGHENRIERLREFLPKAKKIFDDSECQQMSSFRRSTFSAFM</sequence>
<evidence type="ECO:0000256" key="5">
    <source>
        <dbReference type="ARBA" id="ARBA00023049"/>
    </source>
</evidence>
<dbReference type="GO" id="GO:0046872">
    <property type="term" value="F:metal ion binding"/>
    <property type="evidence" value="ECO:0007669"/>
    <property type="project" value="UniProtKB-KW"/>
</dbReference>